<organism evidence="1 2">
    <name type="scientific">Alicyclobacillus fastidiosus</name>
    <dbReference type="NCBI Taxonomy" id="392011"/>
    <lineage>
        <taxon>Bacteria</taxon>
        <taxon>Bacillati</taxon>
        <taxon>Bacillota</taxon>
        <taxon>Bacilli</taxon>
        <taxon>Bacillales</taxon>
        <taxon>Alicyclobacillaceae</taxon>
        <taxon>Alicyclobacillus</taxon>
    </lineage>
</organism>
<dbReference type="Proteomes" id="UP001164761">
    <property type="component" value="Chromosome"/>
</dbReference>
<dbReference type="RefSeq" id="WP_268006207.1">
    <property type="nucleotide sequence ID" value="NZ_BSUT01000001.1"/>
</dbReference>
<protein>
    <submittedName>
        <fullName evidence="1">Uncharacterized protein</fullName>
    </submittedName>
</protein>
<evidence type="ECO:0000313" key="1">
    <source>
        <dbReference type="EMBL" id="WAH42323.1"/>
    </source>
</evidence>
<gene>
    <name evidence="1" type="ORF">NZD89_02110</name>
</gene>
<dbReference type="EMBL" id="CP104067">
    <property type="protein sequence ID" value="WAH42323.1"/>
    <property type="molecule type" value="Genomic_DNA"/>
</dbReference>
<sequence>MNHDDFSRDLERQRNAQVEITKHQTVVQRLQAIKEQIKAFENRYSGTFEDLFGHLSDLAIYGMSEAVDITDWKELVQIRKRLLVEELDRNDIPDGVYAVHPDPNDPKVKVRKLVDWCRVNGIPLSEAHRLPRTVMEQFLEYPNKDRAKDEREQD</sequence>
<reference evidence="1" key="1">
    <citation type="submission" date="2022-08" db="EMBL/GenBank/DDBJ databases">
        <title>Alicyclobacillus fastidiosus DSM 17978, complete genome.</title>
        <authorList>
            <person name="Wang Q."/>
            <person name="Cai R."/>
            <person name="Wang Z."/>
        </authorList>
    </citation>
    <scope>NUCLEOTIDE SEQUENCE</scope>
    <source>
        <strain evidence="1">DSM 17978</strain>
    </source>
</reference>
<proteinExistence type="predicted"/>
<keyword evidence="2" id="KW-1185">Reference proteome</keyword>
<accession>A0ABY6ZHF5</accession>
<evidence type="ECO:0000313" key="2">
    <source>
        <dbReference type="Proteomes" id="UP001164761"/>
    </source>
</evidence>
<name>A0ABY6ZHF5_9BACL</name>